<dbReference type="EMBL" id="CAIIXF020000003">
    <property type="protein sequence ID" value="CAH1779881.1"/>
    <property type="molecule type" value="Genomic_DNA"/>
</dbReference>
<feature type="region of interest" description="Disordered" evidence="7">
    <location>
        <begin position="180"/>
        <end position="200"/>
    </location>
</feature>
<dbReference type="GO" id="GO:0048038">
    <property type="term" value="F:quinone binding"/>
    <property type="evidence" value="ECO:0007669"/>
    <property type="project" value="InterPro"/>
</dbReference>
<dbReference type="SUPFAM" id="SSF54416">
    <property type="entry name" value="Amine oxidase N-terminal region"/>
    <property type="match status" value="1"/>
</dbReference>
<dbReference type="AlphaFoldDB" id="A0A8J1Y853"/>
<keyword evidence="2 6" id="KW-0479">Metal-binding</keyword>
<evidence type="ECO:0000256" key="1">
    <source>
        <dbReference type="ARBA" id="ARBA00007983"/>
    </source>
</evidence>
<evidence type="ECO:0000313" key="9">
    <source>
        <dbReference type="Proteomes" id="UP000749559"/>
    </source>
</evidence>
<reference evidence="8" key="1">
    <citation type="submission" date="2022-03" db="EMBL/GenBank/DDBJ databases">
        <authorList>
            <person name="Martin C."/>
        </authorList>
    </citation>
    <scope>NUCLEOTIDE SEQUENCE</scope>
</reference>
<name>A0A8J1Y853_OWEFU</name>
<accession>A0A8J1Y853</accession>
<dbReference type="SUPFAM" id="SSF49998">
    <property type="entry name" value="Amine oxidase catalytic domain"/>
    <property type="match status" value="1"/>
</dbReference>
<proteinExistence type="inferred from homology"/>
<evidence type="ECO:0000256" key="7">
    <source>
        <dbReference type="SAM" id="MobiDB-lite"/>
    </source>
</evidence>
<dbReference type="Gene3D" id="2.70.98.20">
    <property type="entry name" value="Copper amine oxidase, catalytic domain"/>
    <property type="match status" value="1"/>
</dbReference>
<keyword evidence="4 6" id="KW-0560">Oxidoreductase</keyword>
<dbReference type="GO" id="GO:0009308">
    <property type="term" value="P:amine metabolic process"/>
    <property type="evidence" value="ECO:0007669"/>
    <property type="project" value="UniProtKB-UniRule"/>
</dbReference>
<dbReference type="InterPro" id="IPR000269">
    <property type="entry name" value="Cu_amine_oxidase"/>
</dbReference>
<dbReference type="GO" id="GO:0008131">
    <property type="term" value="F:primary methylamine oxidase activity"/>
    <property type="evidence" value="ECO:0007669"/>
    <property type="project" value="InterPro"/>
</dbReference>
<evidence type="ECO:0000256" key="6">
    <source>
        <dbReference type="RuleBase" id="RU000672"/>
    </source>
</evidence>
<keyword evidence="9" id="KW-1185">Reference proteome</keyword>
<feature type="non-terminal residue" evidence="8">
    <location>
        <position position="1"/>
    </location>
</feature>
<feature type="non-terminal residue" evidence="8">
    <location>
        <position position="253"/>
    </location>
</feature>
<dbReference type="InterPro" id="IPR036460">
    <property type="entry name" value="Cu_amine_oxidase_C_sf"/>
</dbReference>
<dbReference type="Proteomes" id="UP000749559">
    <property type="component" value="Unassembled WGS sequence"/>
</dbReference>
<protein>
    <recommendedName>
        <fullName evidence="6">Amine oxidase</fullName>
        <ecNumber evidence="6">1.4.3.-</ecNumber>
    </recommendedName>
</protein>
<evidence type="ECO:0000256" key="3">
    <source>
        <dbReference type="ARBA" id="ARBA00022772"/>
    </source>
</evidence>
<sequence length="253" mass="29669">SRVVLATSSGMSEYTVGPLPKPTYHRKTKYPKWRKTDFKFTDRPWLIDSTALTRTIQREGRKMKQLLHESFNGFDFEDDCGNKCLMYHDLRLKVFQGSRLLWANVMRVVPPSVGARYEYPLPLQILVNMTSKDADLWNAVQVWYNGQHFDSTDDLMTKYINGSVTKIVMSYNESDVYSSMKRRGTGKTKSTNRGPDCFPQDGRRYSVDGHRVKYMDWEFEFTYRQTTGPQLFDVQFKKERIVYELSLQEILLS</sequence>
<gene>
    <name evidence="8" type="ORF">OFUS_LOCUS6642</name>
</gene>
<dbReference type="Gene3D" id="3.10.450.40">
    <property type="match status" value="1"/>
</dbReference>
<keyword evidence="3 6" id="KW-0801">TPQ</keyword>
<evidence type="ECO:0000256" key="4">
    <source>
        <dbReference type="ARBA" id="ARBA00023002"/>
    </source>
</evidence>
<comment type="PTM">
    <text evidence="6">Topaquinone (TPQ) is generated by copper-dependent autoxidation of a specific tyrosyl residue.</text>
</comment>
<dbReference type="PANTHER" id="PTHR10638">
    <property type="entry name" value="COPPER AMINE OXIDASE"/>
    <property type="match status" value="1"/>
</dbReference>
<dbReference type="PANTHER" id="PTHR10638:SF20">
    <property type="entry name" value="AMINE OXIDASE"/>
    <property type="match status" value="1"/>
</dbReference>
<dbReference type="EC" id="1.4.3.-" evidence="6"/>
<comment type="cofactor">
    <cofactor evidence="6">
        <name>Cu cation</name>
        <dbReference type="ChEBI" id="CHEBI:23378"/>
    </cofactor>
    <text evidence="6">Contains 1 topaquinone per subunit.</text>
</comment>
<keyword evidence="5 6" id="KW-0186">Copper</keyword>
<dbReference type="Pfam" id="PF01179">
    <property type="entry name" value="Cu_amine_oxid"/>
    <property type="match status" value="1"/>
</dbReference>
<dbReference type="OrthoDB" id="5379943at2759"/>
<dbReference type="GO" id="GO:0005507">
    <property type="term" value="F:copper ion binding"/>
    <property type="evidence" value="ECO:0007669"/>
    <property type="project" value="InterPro"/>
</dbReference>
<comment type="caution">
    <text evidence="8">The sequence shown here is derived from an EMBL/GenBank/DDBJ whole genome shotgun (WGS) entry which is preliminary data.</text>
</comment>
<comment type="similarity">
    <text evidence="1 6">Belongs to the copper/topaquinone oxidase family.</text>
</comment>
<evidence type="ECO:0000256" key="5">
    <source>
        <dbReference type="ARBA" id="ARBA00023008"/>
    </source>
</evidence>
<dbReference type="InterPro" id="IPR015798">
    <property type="entry name" value="Cu_amine_oxidase_C"/>
</dbReference>
<dbReference type="GO" id="GO:0005886">
    <property type="term" value="C:plasma membrane"/>
    <property type="evidence" value="ECO:0007669"/>
    <property type="project" value="TreeGrafter"/>
</dbReference>
<dbReference type="InterPro" id="IPR016182">
    <property type="entry name" value="Cu_amine_oxidase_N-reg"/>
</dbReference>
<evidence type="ECO:0000313" key="8">
    <source>
        <dbReference type="EMBL" id="CAH1779881.1"/>
    </source>
</evidence>
<organism evidence="8 9">
    <name type="scientific">Owenia fusiformis</name>
    <name type="common">Polychaete worm</name>
    <dbReference type="NCBI Taxonomy" id="6347"/>
    <lineage>
        <taxon>Eukaryota</taxon>
        <taxon>Metazoa</taxon>
        <taxon>Spiralia</taxon>
        <taxon>Lophotrochozoa</taxon>
        <taxon>Annelida</taxon>
        <taxon>Polychaeta</taxon>
        <taxon>Sedentaria</taxon>
        <taxon>Canalipalpata</taxon>
        <taxon>Sabellida</taxon>
        <taxon>Oweniida</taxon>
        <taxon>Oweniidae</taxon>
        <taxon>Owenia</taxon>
    </lineage>
</organism>
<evidence type="ECO:0000256" key="2">
    <source>
        <dbReference type="ARBA" id="ARBA00022723"/>
    </source>
</evidence>